<comment type="caution">
    <text evidence="2">The sequence shown here is derived from an EMBL/GenBank/DDBJ whole genome shotgun (WGS) entry which is preliminary data.</text>
</comment>
<organism evidence="2 3">
    <name type="scientific">Mycobacterium persicum</name>
    <dbReference type="NCBI Taxonomy" id="1487726"/>
    <lineage>
        <taxon>Bacteria</taxon>
        <taxon>Bacillati</taxon>
        <taxon>Actinomycetota</taxon>
        <taxon>Actinomycetes</taxon>
        <taxon>Mycobacteriales</taxon>
        <taxon>Mycobacteriaceae</taxon>
        <taxon>Mycobacterium</taxon>
    </lineage>
</organism>
<feature type="region of interest" description="Disordered" evidence="1">
    <location>
        <begin position="239"/>
        <end position="272"/>
    </location>
</feature>
<accession>A0ABY6RSQ4</accession>
<evidence type="ECO:0000313" key="2">
    <source>
        <dbReference type="EMBL" id="VBA33429.1"/>
    </source>
</evidence>
<proteinExistence type="predicted"/>
<keyword evidence="3" id="KW-1185">Reference proteome</keyword>
<evidence type="ECO:0000256" key="1">
    <source>
        <dbReference type="SAM" id="MobiDB-lite"/>
    </source>
</evidence>
<evidence type="ECO:0000313" key="3">
    <source>
        <dbReference type="Proteomes" id="UP000271464"/>
    </source>
</evidence>
<dbReference type="Proteomes" id="UP000271464">
    <property type="component" value="Unassembled WGS sequence"/>
</dbReference>
<name>A0ABY6RSQ4_9MYCO</name>
<protein>
    <submittedName>
        <fullName evidence="2">Uncharacterized protein</fullName>
    </submittedName>
</protein>
<sequence length="272" mass="29311">MRQDRQPLVQQRFDVFGPQTVADGLQRGGVLDRGEPVIERGEPDAGLGGLALGPMVSVEAQLRVVGEIGAELDKKRAEVLVVAIKVEVVDQPAGWHDPRVGIAVGVAAFLGAKQLGLFLRATHEQHPFGAGEPGQVLVGDVVFALSLGEIHPRDGVVASKPVHRCAERVGDLDQWRGRGDGQPQSSMHIAHQASWVLQSRHIDIAEHAVDALDVENHMFGQDIINRARYGHHKAPIGRAASQANQPRYAVHTPDRSAGHGLNPVRPEPHTPS</sequence>
<dbReference type="EMBL" id="UPHM01000181">
    <property type="protein sequence ID" value="VBA33429.1"/>
    <property type="molecule type" value="Genomic_DNA"/>
</dbReference>
<reference evidence="2 3" key="1">
    <citation type="submission" date="2018-09" db="EMBL/GenBank/DDBJ databases">
        <authorList>
            <person name="Tagini F."/>
        </authorList>
    </citation>
    <scope>NUCLEOTIDE SEQUENCE [LARGE SCALE GENOMIC DNA]</scope>
    <source>
        <strain evidence="2 3">MK4</strain>
    </source>
</reference>
<gene>
    <name evidence="2" type="ORF">LAUMK4_05926</name>
</gene>